<evidence type="ECO:0000259" key="2">
    <source>
        <dbReference type="Pfam" id="PF00535"/>
    </source>
</evidence>
<dbReference type="PANTHER" id="PTHR48090:SF7">
    <property type="entry name" value="RFBJ PROTEIN"/>
    <property type="match status" value="1"/>
</dbReference>
<dbReference type="Gene3D" id="3.90.550.10">
    <property type="entry name" value="Spore Coat Polysaccharide Biosynthesis Protein SpsA, Chain A"/>
    <property type="match status" value="1"/>
</dbReference>
<organism evidence="3 4">
    <name type="scientific">Litorilinea aerophila</name>
    <dbReference type="NCBI Taxonomy" id="1204385"/>
    <lineage>
        <taxon>Bacteria</taxon>
        <taxon>Bacillati</taxon>
        <taxon>Chloroflexota</taxon>
        <taxon>Caldilineae</taxon>
        <taxon>Caldilineales</taxon>
        <taxon>Caldilineaceae</taxon>
        <taxon>Litorilinea</taxon>
    </lineage>
</organism>
<dbReference type="OrthoDB" id="9810303at2"/>
<evidence type="ECO:0000256" key="1">
    <source>
        <dbReference type="SAM" id="Phobius"/>
    </source>
</evidence>
<feature type="transmembrane region" description="Helical" evidence="1">
    <location>
        <begin position="276"/>
        <end position="298"/>
    </location>
</feature>
<dbReference type="PANTHER" id="PTHR48090">
    <property type="entry name" value="UNDECAPRENYL-PHOSPHATE 4-DEOXY-4-FORMAMIDO-L-ARABINOSE TRANSFERASE-RELATED"/>
    <property type="match status" value="1"/>
</dbReference>
<accession>A0A540VCB7</accession>
<dbReference type="Pfam" id="PF00535">
    <property type="entry name" value="Glycos_transf_2"/>
    <property type="match status" value="1"/>
</dbReference>
<dbReference type="Proteomes" id="UP000317371">
    <property type="component" value="Unassembled WGS sequence"/>
</dbReference>
<gene>
    <name evidence="3" type="ORF">FKZ61_20080</name>
</gene>
<dbReference type="GO" id="GO:0016740">
    <property type="term" value="F:transferase activity"/>
    <property type="evidence" value="ECO:0007669"/>
    <property type="project" value="UniProtKB-KW"/>
</dbReference>
<feature type="domain" description="Glycosyltransferase 2-like" evidence="2">
    <location>
        <begin position="20"/>
        <end position="178"/>
    </location>
</feature>
<dbReference type="InterPro" id="IPR029044">
    <property type="entry name" value="Nucleotide-diphossugar_trans"/>
</dbReference>
<dbReference type="InterPro" id="IPR050256">
    <property type="entry name" value="Glycosyltransferase_2"/>
</dbReference>
<dbReference type="AlphaFoldDB" id="A0A540VCB7"/>
<comment type="caution">
    <text evidence="3">The sequence shown here is derived from an EMBL/GenBank/DDBJ whole genome shotgun (WGS) entry which is preliminary data.</text>
</comment>
<evidence type="ECO:0000313" key="4">
    <source>
        <dbReference type="Proteomes" id="UP000317371"/>
    </source>
</evidence>
<evidence type="ECO:0000313" key="3">
    <source>
        <dbReference type="EMBL" id="TQE93713.1"/>
    </source>
</evidence>
<dbReference type="InterPro" id="IPR001173">
    <property type="entry name" value="Glyco_trans_2-like"/>
</dbReference>
<keyword evidence="3" id="KW-0808">Transferase</keyword>
<feature type="transmembrane region" description="Helical" evidence="1">
    <location>
        <begin position="247"/>
        <end position="270"/>
    </location>
</feature>
<keyword evidence="1" id="KW-0472">Membrane</keyword>
<keyword evidence="1" id="KW-0812">Transmembrane</keyword>
<keyword evidence="1" id="KW-1133">Transmembrane helix</keyword>
<keyword evidence="4" id="KW-1185">Reference proteome</keyword>
<dbReference type="SUPFAM" id="SSF53448">
    <property type="entry name" value="Nucleotide-diphospho-sugar transferases"/>
    <property type="match status" value="1"/>
</dbReference>
<dbReference type="InParanoid" id="A0A540VCB7"/>
<reference evidence="3 4" key="1">
    <citation type="submission" date="2019-06" db="EMBL/GenBank/DDBJ databases">
        <title>Genome sequence of Litorilinea aerophila BAA-2444.</title>
        <authorList>
            <person name="Maclea K.S."/>
            <person name="Maurais E.G."/>
            <person name="Iannazzi L.C."/>
        </authorList>
    </citation>
    <scope>NUCLEOTIDE SEQUENCE [LARGE SCALE GENOMIC DNA]</scope>
    <source>
        <strain evidence="3 4">ATCC BAA-2444</strain>
    </source>
</reference>
<proteinExistence type="predicted"/>
<dbReference type="EMBL" id="VIGC01000034">
    <property type="protein sequence ID" value="TQE93713.1"/>
    <property type="molecule type" value="Genomic_DNA"/>
</dbReference>
<sequence>MNPGHEPTIPPPPAASQPVSVIIPAYNEEAGIGSVLASLRRVLEAAGLVYEIVVVDDGSQDGTGAIARREAGVRVLQHRENRGYGAALKTGIRHARHELVVITDADGTYPHEPIPPMVERLLAREWDMVVGARIGEHVAIPWLRRPAKWLIGQLANLVAGETIPDLNSGLRVFRRSAALDFFDLLPDGFSFTTTITLGMLTNGYLVDYFPINYHARIGRSKIRPIQDTLNFIQLILRIALYFAPLRIFLPLSGLLLLLGVTWGVLSVVVFEQLADVSTIVIVMAAIQVAATGLLAELIHHRSPNAFQTRRQSDVVIELTGPADDAQPTDGAQSHENHVRPS</sequence>
<dbReference type="CDD" id="cd04179">
    <property type="entry name" value="DPM_DPG-synthase_like"/>
    <property type="match status" value="1"/>
</dbReference>
<protein>
    <submittedName>
        <fullName evidence="3">Glycosyltransferase family 2 protein</fullName>
    </submittedName>
</protein>
<name>A0A540VCB7_9CHLR</name>
<dbReference type="RefSeq" id="WP_141611951.1">
    <property type="nucleotide sequence ID" value="NZ_VIGC02000034.1"/>
</dbReference>